<keyword evidence="2" id="KW-1185">Reference proteome</keyword>
<dbReference type="OrthoDB" id="8556654at2"/>
<reference evidence="1 2" key="1">
    <citation type="journal article" date="2019" name="Front. Microbiol.">
        <title>Genomes of Neutrophilic Sulfur-Oxidizing Chemolithoautotrophs Representing 9 Proteobacterial Species From 8 Genera.</title>
        <authorList>
            <person name="Watanabe T."/>
            <person name="Kojima H."/>
            <person name="Umezawa K."/>
            <person name="Hori C."/>
            <person name="Takasuka T.E."/>
            <person name="Kato Y."/>
            <person name="Fukui M."/>
        </authorList>
    </citation>
    <scope>NUCLEOTIDE SEQUENCE [LARGE SCALE GENOMIC DNA]</scope>
    <source>
        <strain evidence="1 2">TTN</strain>
    </source>
</reference>
<sequence length="291" mass="32781">MHADYYAIRQLSPYRGMLFVVDIECALAYSTNGHSWQVHCKNPFNRYWPSGEWIEGEGGMLNSCQHAAAIIAALENHPPLPFTSEDTLELWLLDKARSLPLALLKTQRAHAAPDKVGDPTWYPFVLTDTDFSAGCLAEADAKRDPRAWPVKHRDVLARQINEAARPLPAAQWFRRHPDGSGEGLDAGLRLDPAWVGRQLAADIFPELPVRERWPQPIQRELVREYHHWIASLLLTQPGLSPATRLRLEDAALRNPEQLLEVYRVLPEITNPARLHAALVAARLTQAAPSTR</sequence>
<gene>
    <name evidence="1" type="ORF">SFMTTN_2444</name>
</gene>
<dbReference type="RefSeq" id="WP_124705409.1">
    <property type="nucleotide sequence ID" value="NZ_BGOW01000021.1"/>
</dbReference>
<evidence type="ECO:0000313" key="2">
    <source>
        <dbReference type="Proteomes" id="UP000286806"/>
    </source>
</evidence>
<protein>
    <submittedName>
        <fullName evidence="1">Uncharacterized protein</fullName>
    </submittedName>
</protein>
<dbReference type="Proteomes" id="UP000286806">
    <property type="component" value="Unassembled WGS sequence"/>
</dbReference>
<proteinExistence type="predicted"/>
<organism evidence="1 2">
    <name type="scientific">Sulfuriferula multivorans</name>
    <dbReference type="NCBI Taxonomy" id="1559896"/>
    <lineage>
        <taxon>Bacteria</taxon>
        <taxon>Pseudomonadati</taxon>
        <taxon>Pseudomonadota</taxon>
        <taxon>Betaproteobacteria</taxon>
        <taxon>Nitrosomonadales</taxon>
        <taxon>Sulfuricellaceae</taxon>
        <taxon>Sulfuriferula</taxon>
    </lineage>
</organism>
<comment type="caution">
    <text evidence="1">The sequence shown here is derived from an EMBL/GenBank/DDBJ whole genome shotgun (WGS) entry which is preliminary data.</text>
</comment>
<evidence type="ECO:0000313" key="1">
    <source>
        <dbReference type="EMBL" id="GBL46628.1"/>
    </source>
</evidence>
<dbReference type="EMBL" id="BGOW01000021">
    <property type="protein sequence ID" value="GBL46628.1"/>
    <property type="molecule type" value="Genomic_DNA"/>
</dbReference>
<accession>A0A401JG98</accession>
<dbReference type="AlphaFoldDB" id="A0A401JG98"/>
<name>A0A401JG98_9PROT</name>